<dbReference type="GO" id="GO:0044547">
    <property type="term" value="F:DNA topoisomerase binding"/>
    <property type="evidence" value="ECO:0007669"/>
    <property type="project" value="TreeGrafter"/>
</dbReference>
<dbReference type="GO" id="GO:0006303">
    <property type="term" value="P:double-strand break repair via nonhomologous end joining"/>
    <property type="evidence" value="ECO:0007669"/>
    <property type="project" value="TreeGrafter"/>
</dbReference>
<dbReference type="PANTHER" id="PTHR46060:SF2">
    <property type="entry name" value="HISTONE-LYSINE N-METHYLTRANSFERASE SETMAR"/>
    <property type="match status" value="1"/>
</dbReference>
<dbReference type="GO" id="GO:0044774">
    <property type="term" value="P:mitotic DNA integrity checkpoint signaling"/>
    <property type="evidence" value="ECO:0007669"/>
    <property type="project" value="TreeGrafter"/>
</dbReference>
<gene>
    <name evidence="1" type="ORF">HNY73_018077</name>
</gene>
<dbReference type="Gene3D" id="3.30.420.10">
    <property type="entry name" value="Ribonuclease H-like superfamily/Ribonuclease H"/>
    <property type="match status" value="1"/>
</dbReference>
<dbReference type="GO" id="GO:0031297">
    <property type="term" value="P:replication fork processing"/>
    <property type="evidence" value="ECO:0007669"/>
    <property type="project" value="TreeGrafter"/>
</dbReference>
<dbReference type="GO" id="GO:0000729">
    <property type="term" value="P:DNA double-strand break processing"/>
    <property type="evidence" value="ECO:0007669"/>
    <property type="project" value="TreeGrafter"/>
</dbReference>
<dbReference type="InterPro" id="IPR036397">
    <property type="entry name" value="RNaseH_sf"/>
</dbReference>
<dbReference type="GO" id="GO:0003697">
    <property type="term" value="F:single-stranded DNA binding"/>
    <property type="evidence" value="ECO:0007669"/>
    <property type="project" value="TreeGrafter"/>
</dbReference>
<dbReference type="GO" id="GO:0003690">
    <property type="term" value="F:double-stranded DNA binding"/>
    <property type="evidence" value="ECO:0007669"/>
    <property type="project" value="TreeGrafter"/>
</dbReference>
<dbReference type="GO" id="GO:0000014">
    <property type="term" value="F:single-stranded DNA endodeoxyribonuclease activity"/>
    <property type="evidence" value="ECO:0007669"/>
    <property type="project" value="TreeGrafter"/>
</dbReference>
<dbReference type="Proteomes" id="UP000807504">
    <property type="component" value="Unassembled WGS sequence"/>
</dbReference>
<sequence length="212" mass="24323">MIGDSLRFKCLHSSRVQKLTGQLPDNFDVFCTSLESSRNVCCTTLRKNGKQSQSFRELFGEGKINENRCREWFACFKSGDTSLEDKPGRGRKWDFVGQVQDFVAAIEVYESLTIRMLAVNFNVDHSAIIRRLRKLRKLCISGSTRPPIRCNQFEKIAQKEPIVFHHDNERPHVGSVVESIANKGWDLLPHLQYSPTEAPTDYYVKRSLKIGI</sequence>
<proteinExistence type="predicted"/>
<dbReference type="GO" id="GO:0005634">
    <property type="term" value="C:nucleus"/>
    <property type="evidence" value="ECO:0007669"/>
    <property type="project" value="TreeGrafter"/>
</dbReference>
<dbReference type="PANTHER" id="PTHR46060">
    <property type="entry name" value="MARINER MOS1 TRANSPOSASE-LIKE PROTEIN"/>
    <property type="match status" value="1"/>
</dbReference>
<dbReference type="InterPro" id="IPR052709">
    <property type="entry name" value="Transposase-MT_Hybrid"/>
</dbReference>
<evidence type="ECO:0000313" key="2">
    <source>
        <dbReference type="Proteomes" id="UP000807504"/>
    </source>
</evidence>
<keyword evidence="2" id="KW-1185">Reference proteome</keyword>
<dbReference type="GO" id="GO:0035861">
    <property type="term" value="C:site of double-strand break"/>
    <property type="evidence" value="ECO:0007669"/>
    <property type="project" value="TreeGrafter"/>
</dbReference>
<protein>
    <recommendedName>
        <fullName evidence="3">Mos1 transposase HTH domain-containing protein</fullName>
    </recommendedName>
</protein>
<evidence type="ECO:0008006" key="3">
    <source>
        <dbReference type="Google" id="ProtNLM"/>
    </source>
</evidence>
<dbReference type="GO" id="GO:0046975">
    <property type="term" value="F:histone H3K36 methyltransferase activity"/>
    <property type="evidence" value="ECO:0007669"/>
    <property type="project" value="TreeGrafter"/>
</dbReference>
<dbReference type="GO" id="GO:0000793">
    <property type="term" value="C:condensed chromosome"/>
    <property type="evidence" value="ECO:0007669"/>
    <property type="project" value="TreeGrafter"/>
</dbReference>
<evidence type="ECO:0000313" key="1">
    <source>
        <dbReference type="EMBL" id="KAF8770567.1"/>
    </source>
</evidence>
<comment type="caution">
    <text evidence="1">The sequence shown here is derived from an EMBL/GenBank/DDBJ whole genome shotgun (WGS) entry which is preliminary data.</text>
</comment>
<accession>A0A8T0ECW0</accession>
<dbReference type="GO" id="GO:0015074">
    <property type="term" value="P:DNA integration"/>
    <property type="evidence" value="ECO:0007669"/>
    <property type="project" value="TreeGrafter"/>
</dbReference>
<name>A0A8T0ECW0_ARGBR</name>
<dbReference type="AlphaFoldDB" id="A0A8T0ECW0"/>
<dbReference type="EMBL" id="JABXBU010002228">
    <property type="protein sequence ID" value="KAF8770567.1"/>
    <property type="molecule type" value="Genomic_DNA"/>
</dbReference>
<organism evidence="1 2">
    <name type="scientific">Argiope bruennichi</name>
    <name type="common">Wasp spider</name>
    <name type="synonym">Aranea bruennichi</name>
    <dbReference type="NCBI Taxonomy" id="94029"/>
    <lineage>
        <taxon>Eukaryota</taxon>
        <taxon>Metazoa</taxon>
        <taxon>Ecdysozoa</taxon>
        <taxon>Arthropoda</taxon>
        <taxon>Chelicerata</taxon>
        <taxon>Arachnida</taxon>
        <taxon>Araneae</taxon>
        <taxon>Araneomorphae</taxon>
        <taxon>Entelegynae</taxon>
        <taxon>Araneoidea</taxon>
        <taxon>Araneidae</taxon>
        <taxon>Argiope</taxon>
    </lineage>
</organism>
<reference evidence="1" key="2">
    <citation type="submission" date="2020-06" db="EMBL/GenBank/DDBJ databases">
        <authorList>
            <person name="Sheffer M."/>
        </authorList>
    </citation>
    <scope>NUCLEOTIDE SEQUENCE</scope>
</reference>
<reference evidence="1" key="1">
    <citation type="journal article" date="2020" name="bioRxiv">
        <title>Chromosome-level reference genome of the European wasp spider Argiope bruennichi: a resource for studies on range expansion and evolutionary adaptation.</title>
        <authorList>
            <person name="Sheffer M.M."/>
            <person name="Hoppe A."/>
            <person name="Krehenwinkel H."/>
            <person name="Uhl G."/>
            <person name="Kuss A.W."/>
            <person name="Jensen L."/>
            <person name="Jensen C."/>
            <person name="Gillespie R.G."/>
            <person name="Hoff K.J."/>
            <person name="Prost S."/>
        </authorList>
    </citation>
    <scope>NUCLEOTIDE SEQUENCE</scope>
</reference>
<dbReference type="GO" id="GO:0042800">
    <property type="term" value="F:histone H3K4 methyltransferase activity"/>
    <property type="evidence" value="ECO:0007669"/>
    <property type="project" value="TreeGrafter"/>
</dbReference>